<dbReference type="GO" id="GO:0051726">
    <property type="term" value="P:regulation of cell cycle"/>
    <property type="evidence" value="ECO:0007669"/>
    <property type="project" value="TreeGrafter"/>
</dbReference>
<evidence type="ECO:0000313" key="2">
    <source>
        <dbReference type="Proteomes" id="UP000762676"/>
    </source>
</evidence>
<dbReference type="EMBL" id="BMAT01005274">
    <property type="protein sequence ID" value="GFR90190.1"/>
    <property type="molecule type" value="Genomic_DNA"/>
</dbReference>
<dbReference type="SMART" id="SM00238">
    <property type="entry name" value="BIR"/>
    <property type="match status" value="1"/>
</dbReference>
<comment type="caution">
    <text evidence="1">The sequence shown here is derived from an EMBL/GenBank/DDBJ whole genome shotgun (WGS) entry which is preliminary data.</text>
</comment>
<proteinExistence type="predicted"/>
<gene>
    <name evidence="1" type="ORF">ElyMa_002561100</name>
</gene>
<dbReference type="AlphaFoldDB" id="A0AAV4GYF8"/>
<evidence type="ECO:0000313" key="1">
    <source>
        <dbReference type="EMBL" id="GFR90190.1"/>
    </source>
</evidence>
<dbReference type="InterPro" id="IPR050784">
    <property type="entry name" value="IAP"/>
</dbReference>
<keyword evidence="2" id="KW-1185">Reference proteome</keyword>
<dbReference type="SUPFAM" id="SSF57924">
    <property type="entry name" value="Inhibitor of apoptosis (IAP) repeat"/>
    <property type="match status" value="1"/>
</dbReference>
<dbReference type="Proteomes" id="UP000762676">
    <property type="component" value="Unassembled WGS sequence"/>
</dbReference>
<sequence length="198" mass="22337">MSYNNGPLPLQTHNPSVFEMFSTSHGLETGVDSHHRYVVPSTFKKSSDLALVVNSFTSANDALPTRGERRVLFHIIGFPVHLHFATMQAREASFISAQWPQHHPFRPQKLAFEGFFYGGFSDCARCFYCGIGLKNWCSEYSIAQYHEFFSPRCAYRLLLHGASQTSSGRTSKEIKACPHKYSSFCKCSRKDQSSPPPS</sequence>
<dbReference type="PROSITE" id="PS50143">
    <property type="entry name" value="BIR_REPEAT_2"/>
    <property type="match status" value="1"/>
</dbReference>
<dbReference type="InterPro" id="IPR001370">
    <property type="entry name" value="BIR_rpt"/>
</dbReference>
<dbReference type="PANTHER" id="PTHR10044">
    <property type="entry name" value="INHIBITOR OF APOPTOSIS"/>
    <property type="match status" value="1"/>
</dbReference>
<dbReference type="PANTHER" id="PTHR10044:SF139">
    <property type="entry name" value="DEATH-ASSOCIATED INHIBITOR OF APOPTOSIS 2"/>
    <property type="match status" value="1"/>
</dbReference>
<protein>
    <submittedName>
        <fullName evidence="1">Baculoviral IAP repeat-containing protein 3-like</fullName>
    </submittedName>
</protein>
<dbReference type="Pfam" id="PF00653">
    <property type="entry name" value="BIR"/>
    <property type="match status" value="1"/>
</dbReference>
<dbReference type="Gene3D" id="1.10.1170.10">
    <property type="entry name" value="Inhibitor Of Apoptosis Protein (2mihbC-IAP-1), Chain A"/>
    <property type="match status" value="1"/>
</dbReference>
<organism evidence="1 2">
    <name type="scientific">Elysia marginata</name>
    <dbReference type="NCBI Taxonomy" id="1093978"/>
    <lineage>
        <taxon>Eukaryota</taxon>
        <taxon>Metazoa</taxon>
        <taxon>Spiralia</taxon>
        <taxon>Lophotrochozoa</taxon>
        <taxon>Mollusca</taxon>
        <taxon>Gastropoda</taxon>
        <taxon>Heterobranchia</taxon>
        <taxon>Euthyneura</taxon>
        <taxon>Panpulmonata</taxon>
        <taxon>Sacoglossa</taxon>
        <taxon>Placobranchoidea</taxon>
        <taxon>Plakobranchidae</taxon>
        <taxon>Elysia</taxon>
    </lineage>
</organism>
<dbReference type="GO" id="GO:0005737">
    <property type="term" value="C:cytoplasm"/>
    <property type="evidence" value="ECO:0007669"/>
    <property type="project" value="TreeGrafter"/>
</dbReference>
<reference evidence="1 2" key="1">
    <citation type="journal article" date="2021" name="Elife">
        <title>Chloroplast acquisition without the gene transfer in kleptoplastic sea slugs, Plakobranchus ocellatus.</title>
        <authorList>
            <person name="Maeda T."/>
            <person name="Takahashi S."/>
            <person name="Yoshida T."/>
            <person name="Shimamura S."/>
            <person name="Takaki Y."/>
            <person name="Nagai Y."/>
            <person name="Toyoda A."/>
            <person name="Suzuki Y."/>
            <person name="Arimoto A."/>
            <person name="Ishii H."/>
            <person name="Satoh N."/>
            <person name="Nishiyama T."/>
            <person name="Hasebe M."/>
            <person name="Maruyama T."/>
            <person name="Minagawa J."/>
            <person name="Obokata J."/>
            <person name="Shigenobu S."/>
        </authorList>
    </citation>
    <scope>NUCLEOTIDE SEQUENCE [LARGE SCALE GENOMIC DNA]</scope>
</reference>
<accession>A0AAV4GYF8</accession>
<dbReference type="GO" id="GO:0005634">
    <property type="term" value="C:nucleus"/>
    <property type="evidence" value="ECO:0007669"/>
    <property type="project" value="TreeGrafter"/>
</dbReference>
<name>A0AAV4GYF8_9GAST</name>